<evidence type="ECO:0000256" key="4">
    <source>
        <dbReference type="ARBA" id="ARBA00023125"/>
    </source>
</evidence>
<name>A0ABW4F867_9PSEU</name>
<keyword evidence="10" id="KW-1185">Reference proteome</keyword>
<proteinExistence type="inferred from homology"/>
<accession>A0ABW4F867</accession>
<comment type="similarity">
    <text evidence="1">Belongs to the sigma-70 factor family. ECF subfamily.</text>
</comment>
<evidence type="ECO:0000313" key="10">
    <source>
        <dbReference type="Proteomes" id="UP001597114"/>
    </source>
</evidence>
<keyword evidence="3" id="KW-0731">Sigma factor</keyword>
<dbReference type="EMBL" id="JBHUCO010000071">
    <property type="protein sequence ID" value="MFD1523823.1"/>
    <property type="molecule type" value="Genomic_DNA"/>
</dbReference>
<feature type="compositionally biased region" description="Polar residues" evidence="6">
    <location>
        <begin position="41"/>
        <end position="51"/>
    </location>
</feature>
<sequence>MEGQENPHPGDQLGSGGRGDVTVGTPVDHPPGSDDGHGSAHVQSRSGSTQVVRHGPVATPAQLRVDFGAHLEANYQRLVAQLYAITLDPGEAHDAVQDAYSRAWRNWAVIGRSPDPSAWIRRVAVRSTIRSWRRMLARIGIGRPRSVGEGVDARTAALLNALGRLTAAERRAVVLSHMAGVPLAEISAVEQVSMGSVQARLARARLVVTEGMADVLPEVLGGVVGDNVSAGISGDNAFDTFGSEGHGSEGHGAGYGDYRPGDFASDAYDAVYGGAERRTGRDDQRGEQR</sequence>
<organism evidence="9 10">
    <name type="scientific">Pseudonocardia yunnanensis</name>
    <dbReference type="NCBI Taxonomy" id="58107"/>
    <lineage>
        <taxon>Bacteria</taxon>
        <taxon>Bacillati</taxon>
        <taxon>Actinomycetota</taxon>
        <taxon>Actinomycetes</taxon>
        <taxon>Pseudonocardiales</taxon>
        <taxon>Pseudonocardiaceae</taxon>
        <taxon>Pseudonocardia</taxon>
    </lineage>
</organism>
<evidence type="ECO:0000256" key="1">
    <source>
        <dbReference type="ARBA" id="ARBA00010641"/>
    </source>
</evidence>
<evidence type="ECO:0000256" key="6">
    <source>
        <dbReference type="SAM" id="MobiDB-lite"/>
    </source>
</evidence>
<evidence type="ECO:0000313" key="9">
    <source>
        <dbReference type="EMBL" id="MFD1523823.1"/>
    </source>
</evidence>
<dbReference type="Proteomes" id="UP001597114">
    <property type="component" value="Unassembled WGS sequence"/>
</dbReference>
<keyword evidence="4" id="KW-0238">DNA-binding</keyword>
<evidence type="ECO:0000256" key="5">
    <source>
        <dbReference type="ARBA" id="ARBA00023163"/>
    </source>
</evidence>
<evidence type="ECO:0000259" key="7">
    <source>
        <dbReference type="Pfam" id="PF04542"/>
    </source>
</evidence>
<dbReference type="Gene3D" id="1.10.1740.10">
    <property type="match status" value="1"/>
</dbReference>
<evidence type="ECO:0000259" key="8">
    <source>
        <dbReference type="Pfam" id="PF08281"/>
    </source>
</evidence>
<comment type="caution">
    <text evidence="9">The sequence shown here is derived from an EMBL/GenBank/DDBJ whole genome shotgun (WGS) entry which is preliminary data.</text>
</comment>
<keyword evidence="2" id="KW-0805">Transcription regulation</keyword>
<dbReference type="PANTHER" id="PTHR43133">
    <property type="entry name" value="RNA POLYMERASE ECF-TYPE SIGMA FACTO"/>
    <property type="match status" value="1"/>
</dbReference>
<dbReference type="InterPro" id="IPR039425">
    <property type="entry name" value="RNA_pol_sigma-70-like"/>
</dbReference>
<gene>
    <name evidence="9" type="ORF">ACFSJD_40500</name>
</gene>
<dbReference type="InterPro" id="IPR013249">
    <property type="entry name" value="RNA_pol_sigma70_r4_t2"/>
</dbReference>
<dbReference type="SUPFAM" id="SSF88659">
    <property type="entry name" value="Sigma3 and sigma4 domains of RNA polymerase sigma factors"/>
    <property type="match status" value="1"/>
</dbReference>
<dbReference type="InterPro" id="IPR036388">
    <property type="entry name" value="WH-like_DNA-bd_sf"/>
</dbReference>
<dbReference type="InterPro" id="IPR013324">
    <property type="entry name" value="RNA_pol_sigma_r3/r4-like"/>
</dbReference>
<dbReference type="Pfam" id="PF08281">
    <property type="entry name" value="Sigma70_r4_2"/>
    <property type="match status" value="1"/>
</dbReference>
<feature type="region of interest" description="Disordered" evidence="6">
    <location>
        <begin position="1"/>
        <end position="54"/>
    </location>
</feature>
<dbReference type="Gene3D" id="1.10.10.10">
    <property type="entry name" value="Winged helix-like DNA-binding domain superfamily/Winged helix DNA-binding domain"/>
    <property type="match status" value="1"/>
</dbReference>
<feature type="domain" description="RNA polymerase sigma-70 region 2" evidence="7">
    <location>
        <begin position="72"/>
        <end position="134"/>
    </location>
</feature>
<protein>
    <submittedName>
        <fullName evidence="9">RNA polymerase sigma factor</fullName>
    </submittedName>
</protein>
<feature type="domain" description="RNA polymerase sigma factor 70 region 4 type 2" evidence="8">
    <location>
        <begin position="157"/>
        <end position="205"/>
    </location>
</feature>
<keyword evidence="5" id="KW-0804">Transcription</keyword>
<dbReference type="SUPFAM" id="SSF88946">
    <property type="entry name" value="Sigma2 domain of RNA polymerase sigma factors"/>
    <property type="match status" value="1"/>
</dbReference>
<evidence type="ECO:0000256" key="2">
    <source>
        <dbReference type="ARBA" id="ARBA00023015"/>
    </source>
</evidence>
<evidence type="ECO:0000256" key="3">
    <source>
        <dbReference type="ARBA" id="ARBA00023082"/>
    </source>
</evidence>
<dbReference type="PANTHER" id="PTHR43133:SF50">
    <property type="entry name" value="ECF RNA POLYMERASE SIGMA FACTOR SIGM"/>
    <property type="match status" value="1"/>
</dbReference>
<reference evidence="10" key="1">
    <citation type="journal article" date="2019" name="Int. J. Syst. Evol. Microbiol.">
        <title>The Global Catalogue of Microorganisms (GCM) 10K type strain sequencing project: providing services to taxonomists for standard genome sequencing and annotation.</title>
        <authorList>
            <consortium name="The Broad Institute Genomics Platform"/>
            <consortium name="The Broad Institute Genome Sequencing Center for Infectious Disease"/>
            <person name="Wu L."/>
            <person name="Ma J."/>
        </authorList>
    </citation>
    <scope>NUCLEOTIDE SEQUENCE [LARGE SCALE GENOMIC DNA]</scope>
    <source>
        <strain evidence="10">CCM 7043</strain>
    </source>
</reference>
<dbReference type="RefSeq" id="WP_344725441.1">
    <property type="nucleotide sequence ID" value="NZ_BAAAUS010000032.1"/>
</dbReference>
<dbReference type="InterPro" id="IPR007627">
    <property type="entry name" value="RNA_pol_sigma70_r2"/>
</dbReference>
<dbReference type="InterPro" id="IPR013325">
    <property type="entry name" value="RNA_pol_sigma_r2"/>
</dbReference>
<dbReference type="Pfam" id="PF04542">
    <property type="entry name" value="Sigma70_r2"/>
    <property type="match status" value="1"/>
</dbReference>